<dbReference type="PANTHER" id="PTHR35024:SF4">
    <property type="entry name" value="POLYMER-FORMING CYTOSKELETAL PROTEIN"/>
    <property type="match status" value="1"/>
</dbReference>
<comment type="caution">
    <text evidence="3">The sequence shown here is derived from an EMBL/GenBank/DDBJ whole genome shotgun (WGS) entry which is preliminary data.</text>
</comment>
<dbReference type="Pfam" id="PF04519">
    <property type="entry name" value="Bactofilin"/>
    <property type="match status" value="1"/>
</dbReference>
<dbReference type="Proteomes" id="UP000613743">
    <property type="component" value="Unassembled WGS sequence"/>
</dbReference>
<accession>A0A917JLS8</accession>
<dbReference type="PANTHER" id="PTHR35024">
    <property type="entry name" value="HYPOTHETICAL CYTOSOLIC PROTEIN"/>
    <property type="match status" value="1"/>
</dbReference>
<reference evidence="3" key="1">
    <citation type="journal article" date="2014" name="Int. J. Syst. Evol. Microbiol.">
        <title>Complete genome sequence of Corynebacterium casei LMG S-19264T (=DSM 44701T), isolated from a smear-ripened cheese.</title>
        <authorList>
            <consortium name="US DOE Joint Genome Institute (JGI-PGF)"/>
            <person name="Walter F."/>
            <person name="Albersmeier A."/>
            <person name="Kalinowski J."/>
            <person name="Ruckert C."/>
        </authorList>
    </citation>
    <scope>NUCLEOTIDE SEQUENCE</scope>
    <source>
        <strain evidence="3">JCM 30804</strain>
    </source>
</reference>
<proteinExistence type="inferred from homology"/>
<evidence type="ECO:0000256" key="1">
    <source>
        <dbReference type="ARBA" id="ARBA00044755"/>
    </source>
</evidence>
<feature type="compositionally biased region" description="Polar residues" evidence="2">
    <location>
        <begin position="326"/>
        <end position="349"/>
    </location>
</feature>
<name>A0A917JLS8_9GAMM</name>
<dbReference type="RefSeq" id="WP_188917811.1">
    <property type="nucleotide sequence ID" value="NZ_BMPZ01000001.1"/>
</dbReference>
<evidence type="ECO:0000313" key="3">
    <source>
        <dbReference type="EMBL" id="GGI72084.1"/>
    </source>
</evidence>
<comment type="similarity">
    <text evidence="1">Belongs to the bactofilin family.</text>
</comment>
<keyword evidence="4" id="KW-1185">Reference proteome</keyword>
<feature type="compositionally biased region" description="Basic and acidic residues" evidence="2">
    <location>
        <begin position="151"/>
        <end position="160"/>
    </location>
</feature>
<evidence type="ECO:0000256" key="2">
    <source>
        <dbReference type="SAM" id="MobiDB-lite"/>
    </source>
</evidence>
<feature type="region of interest" description="Disordered" evidence="2">
    <location>
        <begin position="313"/>
        <end position="356"/>
    </location>
</feature>
<organism evidence="3 4">
    <name type="scientific">Shewanella gelidii</name>
    <dbReference type="NCBI Taxonomy" id="1642821"/>
    <lineage>
        <taxon>Bacteria</taxon>
        <taxon>Pseudomonadati</taxon>
        <taxon>Pseudomonadota</taxon>
        <taxon>Gammaproteobacteria</taxon>
        <taxon>Alteromonadales</taxon>
        <taxon>Shewanellaceae</taxon>
        <taxon>Shewanella</taxon>
    </lineage>
</organism>
<sequence length="430" mass="45099">MLSNSKAAMTYIGAETVMDGDMILQDSALVAGVLKGSITSSGKINIEPSGIIDGDVRCIELRVEGLLKGSVTCERLYIGSHGSVDGDVSSHHMEIAAGGQFMGRRTQGPDLKLLLSQAHDSSVLNAISEPLDTDGSDSSEQVKHSTAPASVDHDAPESKADTAPNSDRAPEQTTQAEEAEEKQQAVNPSKPSERSHKTVFTAIGVVAIGSALGVSLWSPKAPQESKPVTSISAANGNESAIPQSKALSAEVHGSEIKAVTSAPQLDALRVVDNGAPESSQMSAALNPKPDSPKVKVDLKDATASVQVLPANIEAQKEKQQPKVISPTKTSTTNVKQPTGTETKTPSSAKTKVVSESKAIAPQLTTAKPLENRANNAKVKLESTTNDKESKRIKAQLDMAAEVKSELDQSDAILSLPVVETQPKSKLKPTK</sequence>
<feature type="region of interest" description="Disordered" evidence="2">
    <location>
        <begin position="128"/>
        <end position="195"/>
    </location>
</feature>
<dbReference type="InterPro" id="IPR007607">
    <property type="entry name" value="BacA/B"/>
</dbReference>
<protein>
    <recommendedName>
        <fullName evidence="5">Polymer-forming cytoskeletal protein</fullName>
    </recommendedName>
</protein>
<reference evidence="3" key="2">
    <citation type="submission" date="2020-09" db="EMBL/GenBank/DDBJ databases">
        <authorList>
            <person name="Sun Q."/>
            <person name="Ohkuma M."/>
        </authorList>
    </citation>
    <scope>NUCLEOTIDE SEQUENCE</scope>
    <source>
        <strain evidence="3">JCM 30804</strain>
    </source>
</reference>
<evidence type="ECO:0008006" key="5">
    <source>
        <dbReference type="Google" id="ProtNLM"/>
    </source>
</evidence>
<evidence type="ECO:0000313" key="4">
    <source>
        <dbReference type="Proteomes" id="UP000613743"/>
    </source>
</evidence>
<dbReference type="AlphaFoldDB" id="A0A917JLS8"/>
<dbReference type="EMBL" id="BMPZ01000001">
    <property type="protein sequence ID" value="GGI72084.1"/>
    <property type="molecule type" value="Genomic_DNA"/>
</dbReference>
<gene>
    <name evidence="3" type="ORF">GCM10009332_06880</name>
</gene>